<evidence type="ECO:0000313" key="11">
    <source>
        <dbReference type="EMBL" id="XBJ30061.1"/>
    </source>
</evidence>
<name>A0AAU7E9Y3_9BACT</name>
<dbReference type="PANTHER" id="PTHR23117">
    <property type="entry name" value="GUANYLATE KINASE-RELATED"/>
    <property type="match status" value="1"/>
</dbReference>
<dbReference type="AlphaFoldDB" id="A0AAU7E9Y3"/>
<dbReference type="Gene3D" id="3.30.63.10">
    <property type="entry name" value="Guanylate Kinase phosphate binding domain"/>
    <property type="match status" value="1"/>
</dbReference>
<gene>
    <name evidence="9 11" type="primary">gmk</name>
    <name evidence="11" type="ORF">AAH949_04335</name>
</gene>
<dbReference type="InterPro" id="IPR003593">
    <property type="entry name" value="AAA+_ATPase"/>
</dbReference>
<dbReference type="SUPFAM" id="SSF52540">
    <property type="entry name" value="P-loop containing nucleoside triphosphate hydrolases"/>
    <property type="match status" value="1"/>
</dbReference>
<comment type="catalytic activity">
    <reaction evidence="9">
        <text>GMP + ATP = GDP + ADP</text>
        <dbReference type="Rhea" id="RHEA:20780"/>
        <dbReference type="ChEBI" id="CHEBI:30616"/>
        <dbReference type="ChEBI" id="CHEBI:58115"/>
        <dbReference type="ChEBI" id="CHEBI:58189"/>
        <dbReference type="ChEBI" id="CHEBI:456216"/>
        <dbReference type="EC" id="2.7.4.8"/>
    </reaction>
</comment>
<keyword evidence="9" id="KW-0963">Cytoplasm</keyword>
<comment type="function">
    <text evidence="9">Essential for recycling GMP and indirectly, cGMP.</text>
</comment>
<keyword evidence="4 9" id="KW-0808">Transferase</keyword>
<accession>A0AAU7E9Y3</accession>
<dbReference type="FunFam" id="3.30.63.10:FF:000002">
    <property type="entry name" value="Guanylate kinase 1"/>
    <property type="match status" value="1"/>
</dbReference>
<dbReference type="Pfam" id="PF00625">
    <property type="entry name" value="Guanylate_kin"/>
    <property type="match status" value="1"/>
</dbReference>
<evidence type="ECO:0000256" key="3">
    <source>
        <dbReference type="ARBA" id="ARBA00016296"/>
    </source>
</evidence>
<dbReference type="PROSITE" id="PS50052">
    <property type="entry name" value="GUANYLATE_KINASE_2"/>
    <property type="match status" value="1"/>
</dbReference>
<comment type="subcellular location">
    <subcellularLocation>
        <location evidence="9">Cytoplasm</location>
    </subcellularLocation>
</comment>
<dbReference type="EMBL" id="CP155620">
    <property type="protein sequence ID" value="XBJ30061.1"/>
    <property type="molecule type" value="Genomic_DNA"/>
</dbReference>
<evidence type="ECO:0000256" key="5">
    <source>
        <dbReference type="ARBA" id="ARBA00022741"/>
    </source>
</evidence>
<dbReference type="SMART" id="SM00382">
    <property type="entry name" value="AAA"/>
    <property type="match status" value="1"/>
</dbReference>
<proteinExistence type="inferred from homology"/>
<evidence type="ECO:0000256" key="2">
    <source>
        <dbReference type="ARBA" id="ARBA00012961"/>
    </source>
</evidence>
<evidence type="ECO:0000256" key="9">
    <source>
        <dbReference type="HAMAP-Rule" id="MF_00328"/>
    </source>
</evidence>
<feature type="binding site" evidence="9">
    <location>
        <begin position="10"/>
        <end position="17"/>
    </location>
    <ligand>
        <name>ATP</name>
        <dbReference type="ChEBI" id="CHEBI:30616"/>
    </ligand>
</feature>
<dbReference type="InterPro" id="IPR017665">
    <property type="entry name" value="Guanylate_kinase"/>
</dbReference>
<sequence>MKPFILLVSGPSGAGKSTLLKKLFQDFKDEIYFSVSSTTRSPRAGEINGVHYYFISEQEFKQGIENNEFLEWANVHGYYYGTSSCYTNEALKQGKIVILDIDVQGFHLIKDKLKEKLVSIFITTQNKNELKQRLIKRNTDTIEILEKRLCNAKDEMQHLPSYDYVIINKDLQESYNCLKAIYESQKCKTKNNDLENILIQWNKGE</sequence>
<dbReference type="GO" id="GO:0004385">
    <property type="term" value="F:GMP kinase activity"/>
    <property type="evidence" value="ECO:0007669"/>
    <property type="project" value="UniProtKB-UniRule"/>
</dbReference>
<dbReference type="InterPro" id="IPR008144">
    <property type="entry name" value="Guanylate_kin-like_dom"/>
</dbReference>
<dbReference type="CDD" id="cd00071">
    <property type="entry name" value="GMPK"/>
    <property type="match status" value="1"/>
</dbReference>
<dbReference type="EC" id="2.7.4.8" evidence="2 9"/>
<protein>
    <recommendedName>
        <fullName evidence="3 9">Guanylate kinase</fullName>
        <ecNumber evidence="2 9">2.7.4.8</ecNumber>
    </recommendedName>
    <alternativeName>
        <fullName evidence="8 9">GMP kinase</fullName>
    </alternativeName>
</protein>
<dbReference type="GO" id="GO:0005829">
    <property type="term" value="C:cytosol"/>
    <property type="evidence" value="ECO:0007669"/>
    <property type="project" value="TreeGrafter"/>
</dbReference>
<evidence type="ECO:0000256" key="8">
    <source>
        <dbReference type="ARBA" id="ARBA00030128"/>
    </source>
</evidence>
<keyword evidence="5 9" id="KW-0547">Nucleotide-binding</keyword>
<keyword evidence="6 9" id="KW-0418">Kinase</keyword>
<feature type="domain" description="Guanylate kinase-like" evidence="10">
    <location>
        <begin position="3"/>
        <end position="183"/>
    </location>
</feature>
<evidence type="ECO:0000256" key="6">
    <source>
        <dbReference type="ARBA" id="ARBA00022777"/>
    </source>
</evidence>
<comment type="similarity">
    <text evidence="1 9">Belongs to the guanylate kinase family.</text>
</comment>
<dbReference type="RefSeq" id="WP_348519085.1">
    <property type="nucleotide sequence ID" value="NZ_CP155620.1"/>
</dbReference>
<evidence type="ECO:0000256" key="1">
    <source>
        <dbReference type="ARBA" id="ARBA00005790"/>
    </source>
</evidence>
<dbReference type="NCBIfam" id="TIGR03263">
    <property type="entry name" value="guanyl_kin"/>
    <property type="match status" value="1"/>
</dbReference>
<dbReference type="PROSITE" id="PS00856">
    <property type="entry name" value="GUANYLATE_KINASE_1"/>
    <property type="match status" value="1"/>
</dbReference>
<organism evidence="11">
    <name type="scientific">Campylobacter sp. CCS1377</name>
    <dbReference type="NCBI Taxonomy" id="3158229"/>
    <lineage>
        <taxon>Bacteria</taxon>
        <taxon>Pseudomonadati</taxon>
        <taxon>Campylobacterota</taxon>
        <taxon>Epsilonproteobacteria</taxon>
        <taxon>Campylobacterales</taxon>
        <taxon>Campylobacteraceae</taxon>
        <taxon>Campylobacter</taxon>
    </lineage>
</organism>
<keyword evidence="7 9" id="KW-0067">ATP-binding</keyword>
<reference evidence="11" key="1">
    <citation type="submission" date="2024-05" db="EMBL/GenBank/DDBJ databases">
        <title>Campylobacter coli isolated from environmental waters in Slovenia.</title>
        <authorList>
            <person name="Zautner A.E."/>
            <person name="Bunk B."/>
            <person name="Riedel T."/>
            <person name="Sproeer C."/>
        </authorList>
    </citation>
    <scope>NUCLEOTIDE SEQUENCE</scope>
    <source>
        <strain evidence="11">CCS1377</strain>
    </source>
</reference>
<dbReference type="Gene3D" id="3.40.50.300">
    <property type="entry name" value="P-loop containing nucleotide triphosphate hydrolases"/>
    <property type="match status" value="1"/>
</dbReference>
<dbReference type="PANTHER" id="PTHR23117:SF13">
    <property type="entry name" value="GUANYLATE KINASE"/>
    <property type="match status" value="1"/>
</dbReference>
<evidence type="ECO:0000259" key="10">
    <source>
        <dbReference type="PROSITE" id="PS50052"/>
    </source>
</evidence>
<dbReference type="SMART" id="SM00072">
    <property type="entry name" value="GuKc"/>
    <property type="match status" value="1"/>
</dbReference>
<dbReference type="InterPro" id="IPR008145">
    <property type="entry name" value="GK/Ca_channel_bsu"/>
</dbReference>
<evidence type="ECO:0000256" key="4">
    <source>
        <dbReference type="ARBA" id="ARBA00022679"/>
    </source>
</evidence>
<evidence type="ECO:0000256" key="7">
    <source>
        <dbReference type="ARBA" id="ARBA00022840"/>
    </source>
</evidence>
<dbReference type="InterPro" id="IPR020590">
    <property type="entry name" value="Guanylate_kinase_CS"/>
</dbReference>
<dbReference type="InterPro" id="IPR027417">
    <property type="entry name" value="P-loop_NTPase"/>
</dbReference>
<dbReference type="HAMAP" id="MF_00328">
    <property type="entry name" value="Guanylate_kinase"/>
    <property type="match status" value="1"/>
</dbReference>
<dbReference type="GO" id="GO:0005524">
    <property type="term" value="F:ATP binding"/>
    <property type="evidence" value="ECO:0007669"/>
    <property type="project" value="UniProtKB-UniRule"/>
</dbReference>